<accession>A0AAV2RFM7</accession>
<organism evidence="2 3">
    <name type="scientific">Meganyctiphanes norvegica</name>
    <name type="common">Northern krill</name>
    <name type="synonym">Thysanopoda norvegica</name>
    <dbReference type="NCBI Taxonomy" id="48144"/>
    <lineage>
        <taxon>Eukaryota</taxon>
        <taxon>Metazoa</taxon>
        <taxon>Ecdysozoa</taxon>
        <taxon>Arthropoda</taxon>
        <taxon>Crustacea</taxon>
        <taxon>Multicrustacea</taxon>
        <taxon>Malacostraca</taxon>
        <taxon>Eumalacostraca</taxon>
        <taxon>Eucarida</taxon>
        <taxon>Euphausiacea</taxon>
        <taxon>Euphausiidae</taxon>
        <taxon>Meganyctiphanes</taxon>
    </lineage>
</organism>
<dbReference type="AlphaFoldDB" id="A0AAV2RFM7"/>
<evidence type="ECO:0000313" key="2">
    <source>
        <dbReference type="EMBL" id="CAL4124614.1"/>
    </source>
</evidence>
<dbReference type="Proteomes" id="UP001497623">
    <property type="component" value="Unassembled WGS sequence"/>
</dbReference>
<dbReference type="SUPFAM" id="SSF81901">
    <property type="entry name" value="HCP-like"/>
    <property type="match status" value="1"/>
</dbReference>
<comment type="caution">
    <text evidence="2">The sequence shown here is derived from an EMBL/GenBank/DDBJ whole genome shotgun (WGS) entry which is preliminary data.</text>
</comment>
<dbReference type="Gene3D" id="1.25.40.10">
    <property type="entry name" value="Tetratricopeptide repeat domain"/>
    <property type="match status" value="1"/>
</dbReference>
<evidence type="ECO:0008006" key="4">
    <source>
        <dbReference type="Google" id="ProtNLM"/>
    </source>
</evidence>
<feature type="compositionally biased region" description="Polar residues" evidence="1">
    <location>
        <begin position="1"/>
        <end position="20"/>
    </location>
</feature>
<keyword evidence="3" id="KW-1185">Reference proteome</keyword>
<dbReference type="InterPro" id="IPR011990">
    <property type="entry name" value="TPR-like_helical_dom_sf"/>
</dbReference>
<proteinExistence type="predicted"/>
<feature type="region of interest" description="Disordered" evidence="1">
    <location>
        <begin position="1"/>
        <end position="40"/>
    </location>
</feature>
<gene>
    <name evidence="2" type="ORF">MNOR_LOCUS24651</name>
</gene>
<evidence type="ECO:0000313" key="3">
    <source>
        <dbReference type="Proteomes" id="UP001497623"/>
    </source>
</evidence>
<name>A0AAV2RFM7_MEGNR</name>
<protein>
    <recommendedName>
        <fullName evidence="4">Eukaryotic elongation factor 2 kinase</fullName>
    </recommendedName>
</protein>
<evidence type="ECO:0000256" key="1">
    <source>
        <dbReference type="SAM" id="MobiDB-lite"/>
    </source>
</evidence>
<dbReference type="EMBL" id="CAXKWB010022784">
    <property type="protein sequence ID" value="CAL4124614.1"/>
    <property type="molecule type" value="Genomic_DNA"/>
</dbReference>
<reference evidence="2 3" key="1">
    <citation type="submission" date="2024-05" db="EMBL/GenBank/DDBJ databases">
        <authorList>
            <person name="Wallberg A."/>
        </authorList>
    </citation>
    <scope>NUCLEOTIDE SEQUENCE [LARGE SCALE GENOMIC DNA]</scope>
</reference>
<sequence length="306" mass="33756">MSFVSETGSTKSRVNSTSHESMSDVEEGEESATAAIRHHHKRRARNRYFSECSDGSNGGDGVCGEHERLFVEKMASKARPSNISGEVQRERTNSINSIIGKSILGQIHLDLANYHEVNRFVCGSENFDVGAAFFHLEASAECGILEATITMARLHLGLPHDILPHINFGDECNLNKGFAYLETAAEAGDRAAMVYMAEALRTGFGLPNQCSPNWALAVRWYEEAVYLEETDSDGNFDGTMDHPRHQLVATQAHMFLTGGHGLVQHTKKAGELFTWAAELATEAMKGKLAAKYYMQAEEAWAQIPEE</sequence>